<dbReference type="GO" id="GO:0008720">
    <property type="term" value="F:D-lactate dehydrogenase (NAD+) activity"/>
    <property type="evidence" value="ECO:0007669"/>
    <property type="project" value="TreeGrafter"/>
</dbReference>
<organism evidence="4 5">
    <name type="scientific">Exophiala bonariae</name>
    <dbReference type="NCBI Taxonomy" id="1690606"/>
    <lineage>
        <taxon>Eukaryota</taxon>
        <taxon>Fungi</taxon>
        <taxon>Dikarya</taxon>
        <taxon>Ascomycota</taxon>
        <taxon>Pezizomycotina</taxon>
        <taxon>Eurotiomycetes</taxon>
        <taxon>Chaetothyriomycetidae</taxon>
        <taxon>Chaetothyriales</taxon>
        <taxon>Herpotrichiellaceae</taxon>
        <taxon>Exophiala</taxon>
    </lineage>
</organism>
<protein>
    <recommendedName>
        <fullName evidence="3">FAD-binding PCMH-type domain-containing protein</fullName>
    </recommendedName>
</protein>
<dbReference type="Proteomes" id="UP001358417">
    <property type="component" value="Unassembled WGS sequence"/>
</dbReference>
<dbReference type="Gene3D" id="3.30.43.10">
    <property type="entry name" value="Uridine Diphospho-n-acetylenolpyruvylglucosamine Reductase, domain 2"/>
    <property type="match status" value="1"/>
</dbReference>
<dbReference type="SUPFAM" id="SSF56176">
    <property type="entry name" value="FAD-binding/transporter-associated domain-like"/>
    <property type="match status" value="1"/>
</dbReference>
<comment type="caution">
    <text evidence="4">The sequence shown here is derived from an EMBL/GenBank/DDBJ whole genome shotgun (WGS) entry which is preliminary data.</text>
</comment>
<dbReference type="InterPro" id="IPR006094">
    <property type="entry name" value="Oxid_FAD_bind_N"/>
</dbReference>
<accession>A0AAV9NTK8</accession>
<dbReference type="GO" id="GO:0071949">
    <property type="term" value="F:FAD binding"/>
    <property type="evidence" value="ECO:0007669"/>
    <property type="project" value="InterPro"/>
</dbReference>
<dbReference type="InterPro" id="IPR016164">
    <property type="entry name" value="FAD-linked_Oxase-like_C"/>
</dbReference>
<name>A0AAV9NTK8_9EURO</name>
<dbReference type="EMBL" id="JAVRRD010000001">
    <property type="protein sequence ID" value="KAK5064358.1"/>
    <property type="molecule type" value="Genomic_DNA"/>
</dbReference>
<sequence>MEFYNESALQEKHDDVYESCLFPQKVLPPGTTKTDFAAAIIEFGKVIGLEHVITGGNLINFNDPYPLDQTAHQASAALCPQFTEEIQAIVRIANAYRIPLYGGPAPRETGTVVLSLHRMKSILEVNETLTYVVVEPGVTFFDLDKYFKEHDFNLWIGTPALGWGSIVGNVRIQCSGISHMATSETLDRGHGYTPSGDRQHGIGSMEVVLPSGELLRTGQWGVSRSPSAHACSNNFGPQIDGLFLQSNLGIVTKLAVYVDVAPPAYMSIVVNCPEVEQLSPLIDTLQQLFREEILQNHIHIVNINHFASRDSRKHMQQQREGPLGEDTLDRMRKKYKTGYWRGAFDLYGSEAMIAVRFERIKEVFAKRLSGAWLDHKLFLGKDGKPVDNKEVGTIGAGFPNMMGAALADYNLPADGTGAGAHIDATLILPCIGKVTLDWFVKMRKLMEDLGADPFIGCHVFNRHILFVQEYVFDKTQQSHRERGQKVLASVMAAAKEAGFANYRSHLDHMGAILLLTCFSFMLTAIDAIQDLYDFNGQIYKRLVTDIKVR</sequence>
<evidence type="ECO:0000256" key="2">
    <source>
        <dbReference type="ARBA" id="ARBA00022827"/>
    </source>
</evidence>
<dbReference type="GO" id="GO:0004458">
    <property type="term" value="F:D-lactate dehydrogenase (cytochrome) activity"/>
    <property type="evidence" value="ECO:0007669"/>
    <property type="project" value="TreeGrafter"/>
</dbReference>
<keyword evidence="1" id="KW-0285">Flavoprotein</keyword>
<evidence type="ECO:0000313" key="4">
    <source>
        <dbReference type="EMBL" id="KAK5064358.1"/>
    </source>
</evidence>
<feature type="domain" description="FAD-binding PCMH-type" evidence="3">
    <location>
        <begin position="70"/>
        <end position="261"/>
    </location>
</feature>
<dbReference type="PROSITE" id="PS51387">
    <property type="entry name" value="FAD_PCMH"/>
    <property type="match status" value="1"/>
</dbReference>
<dbReference type="AlphaFoldDB" id="A0AAV9NTK8"/>
<dbReference type="InterPro" id="IPR016169">
    <property type="entry name" value="FAD-bd_PCMH_sub2"/>
</dbReference>
<dbReference type="GO" id="GO:1903457">
    <property type="term" value="P:lactate catabolic process"/>
    <property type="evidence" value="ECO:0007669"/>
    <property type="project" value="TreeGrafter"/>
</dbReference>
<evidence type="ECO:0000313" key="5">
    <source>
        <dbReference type="Proteomes" id="UP001358417"/>
    </source>
</evidence>
<dbReference type="GeneID" id="89968413"/>
<dbReference type="InterPro" id="IPR016170">
    <property type="entry name" value="Cytok_DH_C_sf"/>
</dbReference>
<dbReference type="InterPro" id="IPR016167">
    <property type="entry name" value="FAD-bd_PCMH_sub1"/>
</dbReference>
<keyword evidence="2" id="KW-0274">FAD</keyword>
<dbReference type="PANTHER" id="PTHR11748">
    <property type="entry name" value="D-LACTATE DEHYDROGENASE"/>
    <property type="match status" value="1"/>
</dbReference>
<reference evidence="4 5" key="1">
    <citation type="submission" date="2023-08" db="EMBL/GenBank/DDBJ databases">
        <title>Black Yeasts Isolated from many extreme environments.</title>
        <authorList>
            <person name="Coleine C."/>
            <person name="Stajich J.E."/>
            <person name="Selbmann L."/>
        </authorList>
    </citation>
    <scope>NUCLEOTIDE SEQUENCE [LARGE SCALE GENOMIC DNA]</scope>
    <source>
        <strain evidence="4 5">CCFEE 5792</strain>
    </source>
</reference>
<dbReference type="InterPro" id="IPR036318">
    <property type="entry name" value="FAD-bd_PCMH-like_sf"/>
</dbReference>
<dbReference type="SUPFAM" id="SSF55103">
    <property type="entry name" value="FAD-linked oxidases, C-terminal domain"/>
    <property type="match status" value="1"/>
</dbReference>
<dbReference type="Pfam" id="PF01565">
    <property type="entry name" value="FAD_binding_4"/>
    <property type="match status" value="1"/>
</dbReference>
<dbReference type="Gene3D" id="3.40.462.10">
    <property type="entry name" value="FAD-linked oxidases, C-terminal domain"/>
    <property type="match status" value="1"/>
</dbReference>
<dbReference type="Gene3D" id="3.30.465.10">
    <property type="match status" value="1"/>
</dbReference>
<gene>
    <name evidence="4" type="ORF">LTR84_000191</name>
</gene>
<dbReference type="PANTHER" id="PTHR11748:SF114">
    <property type="entry name" value="ARYL-ALCOHOL OXIDASE VANILLYL-ALCOHOL OXIDASE (AFU_ORTHOLOGUE AFUA_3G09500)-RELATED"/>
    <property type="match status" value="1"/>
</dbReference>
<keyword evidence="5" id="KW-1185">Reference proteome</keyword>
<evidence type="ECO:0000256" key="1">
    <source>
        <dbReference type="ARBA" id="ARBA00022630"/>
    </source>
</evidence>
<dbReference type="GO" id="GO:0005739">
    <property type="term" value="C:mitochondrion"/>
    <property type="evidence" value="ECO:0007669"/>
    <property type="project" value="TreeGrafter"/>
</dbReference>
<evidence type="ECO:0000259" key="3">
    <source>
        <dbReference type="PROSITE" id="PS51387"/>
    </source>
</evidence>
<dbReference type="RefSeq" id="XP_064711682.1">
    <property type="nucleotide sequence ID" value="XM_064843822.1"/>
</dbReference>
<proteinExistence type="predicted"/>
<dbReference type="InterPro" id="IPR016166">
    <property type="entry name" value="FAD-bd_PCMH"/>
</dbReference>